<evidence type="ECO:0000313" key="2">
    <source>
        <dbReference type="Proteomes" id="UP000646484"/>
    </source>
</evidence>
<evidence type="ECO:0008006" key="3">
    <source>
        <dbReference type="Google" id="ProtNLM"/>
    </source>
</evidence>
<name>A0ABR7D438_9BACT</name>
<organism evidence="1 2">
    <name type="scientific">Butyricimonas hominis</name>
    <dbReference type="NCBI Taxonomy" id="2763032"/>
    <lineage>
        <taxon>Bacteria</taxon>
        <taxon>Pseudomonadati</taxon>
        <taxon>Bacteroidota</taxon>
        <taxon>Bacteroidia</taxon>
        <taxon>Bacteroidales</taxon>
        <taxon>Odoribacteraceae</taxon>
        <taxon>Butyricimonas</taxon>
    </lineage>
</organism>
<dbReference type="EMBL" id="JACOOH010000007">
    <property type="protein sequence ID" value="MBC5622687.1"/>
    <property type="molecule type" value="Genomic_DNA"/>
</dbReference>
<dbReference type="RefSeq" id="WP_186977504.1">
    <property type="nucleotide sequence ID" value="NZ_JACOOH010000007.1"/>
</dbReference>
<keyword evidence="2" id="KW-1185">Reference proteome</keyword>
<protein>
    <recommendedName>
        <fullName evidence="3">PKD-like family protein</fullName>
    </recommendedName>
</protein>
<dbReference type="Proteomes" id="UP000646484">
    <property type="component" value="Unassembled WGS sequence"/>
</dbReference>
<proteinExistence type="predicted"/>
<reference evidence="1 2" key="1">
    <citation type="submission" date="2020-08" db="EMBL/GenBank/DDBJ databases">
        <title>Genome public.</title>
        <authorList>
            <person name="Liu C."/>
            <person name="Sun Q."/>
        </authorList>
    </citation>
    <scope>NUCLEOTIDE SEQUENCE [LARGE SCALE GENOMIC DNA]</scope>
    <source>
        <strain evidence="1 2">NSJ-56</strain>
    </source>
</reference>
<comment type="caution">
    <text evidence="1">The sequence shown here is derived from an EMBL/GenBank/DDBJ whole genome shotgun (WGS) entry which is preliminary data.</text>
</comment>
<evidence type="ECO:0000313" key="1">
    <source>
        <dbReference type="EMBL" id="MBC5622687.1"/>
    </source>
</evidence>
<dbReference type="PROSITE" id="PS51257">
    <property type="entry name" value="PROKAR_LIPOPROTEIN"/>
    <property type="match status" value="1"/>
</dbReference>
<gene>
    <name evidence="1" type="ORF">H8S64_16465</name>
</gene>
<dbReference type="Pfam" id="PF16407">
    <property type="entry name" value="PKD_2"/>
    <property type="match status" value="1"/>
</dbReference>
<accession>A0ABR7D438</accession>
<sequence>MKNWFRYSLIGMLGVLLLASCYKDKGNYSYRDLNEISIDLPEIVSVQQGMVLEVSPKLSFALEENEENLSYEWVVSIPTSSDSVNVVLSTDRDFAEQVDYASGNSYPFDFKVTDNNTGVTYRKGMKLEVRTNYQPGYFVVEQYDNHSDISFYNTSTDTVFHSIFSKVNPEVVLKPNVTDLFTVDFSGYSSPDGKVAAGNMTMIFGEDWGYVIDYRSCRVLADIEQMFAMRPEVIRPQVLANYIEKNSTFVLINDGKVYRMHQDQGQTLFGEPMVASDGLETGCASFIGSGMNYRGQLMGILYFDEVNHRFYSRYQATNVVFTDVRGVYVSAGDTLFNAAKVDDDWELIGMPTGGAGNYYYNMVFRDADNAYVIRYTMARVGFNGGPFHVVSEEACPGMKDSPVFVSPYGRQQIYYANGNEIRLYDADANTSRLLYAFPAGEEVVSIVLPTNDGLNLTAATYNGSKGALYAFTLVNTGDLKDAEPKLLATDFGKIKKIVYKK</sequence>
<dbReference type="InterPro" id="IPR032183">
    <property type="entry name" value="PKD-like"/>
</dbReference>